<gene>
    <name evidence="2" type="ORF">LV92_02642</name>
</gene>
<keyword evidence="1" id="KW-0175">Coiled coil</keyword>
<proteinExistence type="predicted"/>
<comment type="caution">
    <text evidence="2">The sequence shown here is derived from an EMBL/GenBank/DDBJ whole genome shotgun (WGS) entry which is preliminary data.</text>
</comment>
<feature type="coiled-coil region" evidence="1">
    <location>
        <begin position="733"/>
        <end position="760"/>
    </location>
</feature>
<keyword evidence="3" id="KW-1185">Reference proteome</keyword>
<organism evidence="2 3">
    <name type="scientific">Arenibacter echinorum</name>
    <dbReference type="NCBI Taxonomy" id="440515"/>
    <lineage>
        <taxon>Bacteria</taxon>
        <taxon>Pseudomonadati</taxon>
        <taxon>Bacteroidota</taxon>
        <taxon>Flavobacteriia</taxon>
        <taxon>Flavobacteriales</taxon>
        <taxon>Flavobacteriaceae</taxon>
        <taxon>Arenibacter</taxon>
    </lineage>
</organism>
<dbReference type="GO" id="GO:0006302">
    <property type="term" value="P:double-strand break repair"/>
    <property type="evidence" value="ECO:0007669"/>
    <property type="project" value="TreeGrafter"/>
</dbReference>
<sequence>MSGFKLLAIRTGKNLSKETPNENQINFFKVLKSNTFYKFYSEYSYLNESKVEVSEAIEKVGFIKYEPTVPENLYNKNGPNINISAIVGKNGSGKSTLLELYYISIYLLSVHKELLDFNFTSIQEKEKELVKDRVQYATKLDSVLTQEENNHTEIDELISDIQERLEVFGDEYLKFIPSLEYLQNQLEEYKRYAELEYDKDYFIKKTEEYIDWTRNTNQIIKSIDIEIFYQLNDCFYSLKIGAHENFDEFISIKTIPNIFEGNVEENCSKIKDIDDLSKHFFYTIAVSYSHYGLNALEEGEWLNDLFHKNDSYQTPIVINPMRTNGIVDINKEKELVNQRLLSNLLEPIDKKDSITLRHLTPDKKANRLLLKFNDDKFEQYRRNHKLNENIKGIEITTNNLYEAYTGSKIKKLESKMFSAMHYQIQNKIIRICGLYDRYKPFLKGNEIQNIDKLVDELINDRSHITFKIKQAINFIKFDHINCYSDMESSVDINNLSERINELIDDENREGRLRSTIEFLPPSIFDLKIELEDGSLFDRMSSGEKQKIYTISSIVYHLINLNSVFNNSEKELIKYKYVNILFDEVEQYYHPEMQRTFVNDLINYIDKINSINIDNIKGLNILFATHSPFILSDIPHQNVLRLSFDEKEVKEVHTFGANIHDLLANDFFLDKGFMGEFAKGRINETIGWINEHIELKKTKDLVKNEAFYQSYKYYKKIIELIGERVLKVKLIQMISELNDDKTEFEEMIKNEIERLNNLIKD</sequence>
<dbReference type="AlphaFoldDB" id="A0A327R4L4"/>
<dbReference type="Proteomes" id="UP000249696">
    <property type="component" value="Unassembled WGS sequence"/>
</dbReference>
<dbReference type="OrthoDB" id="997844at2"/>
<evidence type="ECO:0000313" key="2">
    <source>
        <dbReference type="EMBL" id="RAJ11710.1"/>
    </source>
</evidence>
<protein>
    <submittedName>
        <fullName evidence="2">ABC transporter family protein</fullName>
    </submittedName>
</protein>
<dbReference type="EMBL" id="QLLN01000004">
    <property type="protein sequence ID" value="RAJ11710.1"/>
    <property type="molecule type" value="Genomic_DNA"/>
</dbReference>
<accession>A0A327R4L4</accession>
<name>A0A327R4L4_9FLAO</name>
<dbReference type="InterPro" id="IPR027417">
    <property type="entry name" value="P-loop_NTPase"/>
</dbReference>
<evidence type="ECO:0000313" key="3">
    <source>
        <dbReference type="Proteomes" id="UP000249696"/>
    </source>
</evidence>
<dbReference type="RefSeq" id="WP_111624072.1">
    <property type="nucleotide sequence ID" value="NZ_QLLN01000004.1"/>
</dbReference>
<dbReference type="PANTHER" id="PTHR32182">
    <property type="entry name" value="DNA REPLICATION AND REPAIR PROTEIN RECF"/>
    <property type="match status" value="1"/>
</dbReference>
<dbReference type="SUPFAM" id="SSF52540">
    <property type="entry name" value="P-loop containing nucleoside triphosphate hydrolases"/>
    <property type="match status" value="1"/>
</dbReference>
<evidence type="ECO:0000256" key="1">
    <source>
        <dbReference type="SAM" id="Coils"/>
    </source>
</evidence>
<dbReference type="PANTHER" id="PTHR32182:SF23">
    <property type="entry name" value="ATP BINDING PROTEIN"/>
    <property type="match status" value="1"/>
</dbReference>
<dbReference type="CDD" id="cd00267">
    <property type="entry name" value="ABC_ATPase"/>
    <property type="match status" value="1"/>
</dbReference>
<reference evidence="2 3" key="1">
    <citation type="submission" date="2018-06" db="EMBL/GenBank/DDBJ databases">
        <title>Genomic Encyclopedia of Archaeal and Bacterial Type Strains, Phase II (KMG-II): from individual species to whole genera.</title>
        <authorList>
            <person name="Goeker M."/>
        </authorList>
    </citation>
    <scope>NUCLEOTIDE SEQUENCE [LARGE SCALE GENOMIC DNA]</scope>
    <source>
        <strain evidence="2 3">DSM 23522</strain>
    </source>
</reference>
<dbReference type="GO" id="GO:0000731">
    <property type="term" value="P:DNA synthesis involved in DNA repair"/>
    <property type="evidence" value="ECO:0007669"/>
    <property type="project" value="TreeGrafter"/>
</dbReference>